<dbReference type="PANTHER" id="PTHR13213:SF2">
    <property type="entry name" value="MYB-BINDING PROTEIN 1A"/>
    <property type="match status" value="1"/>
</dbReference>
<feature type="compositionally biased region" description="Basic and acidic residues" evidence="4">
    <location>
        <begin position="758"/>
        <end position="769"/>
    </location>
</feature>
<proteinExistence type="inferred from homology"/>
<comment type="similarity">
    <text evidence="2">Belongs to the MYBBP1A family.</text>
</comment>
<dbReference type="EMBL" id="CP046234">
    <property type="protein sequence ID" value="WFD45810.1"/>
    <property type="molecule type" value="Genomic_DNA"/>
</dbReference>
<evidence type="ECO:0000256" key="1">
    <source>
        <dbReference type="ARBA" id="ARBA00004123"/>
    </source>
</evidence>
<keyword evidence="3" id="KW-0539">Nucleus</keyword>
<dbReference type="InterPro" id="IPR016024">
    <property type="entry name" value="ARM-type_fold"/>
</dbReference>
<evidence type="ECO:0000313" key="6">
    <source>
        <dbReference type="Proteomes" id="UP000818624"/>
    </source>
</evidence>
<protein>
    <submittedName>
        <fullName evidence="5">DNA-directed DNA polymerase</fullName>
        <ecNumber evidence="5">2.7.7.7</ecNumber>
    </submittedName>
</protein>
<dbReference type="PANTHER" id="PTHR13213">
    <property type="entry name" value="MYB-BINDING PROTEIN 1A FAMILY MEMBER"/>
    <property type="match status" value="1"/>
</dbReference>
<dbReference type="GO" id="GO:0003887">
    <property type="term" value="F:DNA-directed DNA polymerase activity"/>
    <property type="evidence" value="ECO:0007669"/>
    <property type="project" value="UniProtKB-KW"/>
</dbReference>
<dbReference type="SUPFAM" id="SSF48371">
    <property type="entry name" value="ARM repeat"/>
    <property type="match status" value="1"/>
</dbReference>
<dbReference type="EC" id="2.7.7.7" evidence="5"/>
<evidence type="ECO:0000256" key="2">
    <source>
        <dbReference type="ARBA" id="ARBA00006809"/>
    </source>
</evidence>
<evidence type="ECO:0000256" key="3">
    <source>
        <dbReference type="ARBA" id="ARBA00023242"/>
    </source>
</evidence>
<feature type="compositionally biased region" description="Acidic residues" evidence="4">
    <location>
        <begin position="711"/>
        <end position="756"/>
    </location>
</feature>
<keyword evidence="6" id="KW-1185">Reference proteome</keyword>
<name>A0ABY8ELB3_MALFU</name>
<evidence type="ECO:0000256" key="4">
    <source>
        <dbReference type="SAM" id="MobiDB-lite"/>
    </source>
</evidence>
<feature type="region of interest" description="Disordered" evidence="4">
    <location>
        <begin position="1122"/>
        <end position="1155"/>
    </location>
</feature>
<accession>A0ABY8ELB3</accession>
<dbReference type="Proteomes" id="UP000818624">
    <property type="component" value="Chromosome 1"/>
</dbReference>
<comment type="subcellular location">
    <subcellularLocation>
        <location evidence="1">Nucleus</location>
    </subcellularLocation>
</comment>
<sequence length="1155" mass="126926">MGSTLALFWSLADVDKDARIGASDALVQTLLEQQVEDAAASAPEDARVAVLPDVPDADVAAAEQRIDEQNASEVAYALRRLVRGLASPRENARVGFAVALSELLGHLSSVSAYDVLVLLLKNTVVHGSMSGQEVRDVQFARLFGIYALVRSGLLYHAASSSLVTFQRTFELLLTIASYKSWLSESCGFVLLESLHPLAHDNVHRPAWAHEALEWVAQRVGSAKHLSPALLALLATLARIEPSLSLEGHVPAPLKSANLLASNNLPVVARVLREAAPLDMGTDAAPPTGGTWNTKPPFVWDTLLDAYFANTLPPNSAPFADFWRVAVDESLFANQASPERKSWGFQVLHYTLQRAPADLLPFLFTPNLMRTWVNQVSVKDRLLHTMAQKTVEYVSDAVKRNPTAGLALVTQLLGEHGRQNFDKVTHTKTIESILSSLDESGIQRYLAYLRGVAYAPTKSDDAKHTATQRQWAADQMLALVRSSLIPKSDAWIRDVLVFLSGFGFFVVKKTPSAPWNEVLEAPAVPFTEEMQALYRLRLQACLTELKNASVNGRPWVLEVTDVLAKMGKDKALQSTALPVAQARVDAASGVLRSLQKLAAKESDDSQLAKIRALQTLVAAVMLVTYEDTDESPDLVDSLVDVAKLLFLDKKRAKDETVGAMELLVDALIGLLELSSSFLRTVATQVFAVFSAAMTAQSLDHLIDQFGLNVAGPEDEDEEEEQDEDEDEEMEEEEEEEEDDDEEDDDDDDENQDIDLEVDPVLRSKIEEAFRDSGMAEDDEDADDDEDEDLFDDDQMAQLDDKLAEIFVQHSGSKRKEREALQRDTALFHNKILDLLEVYAKEQSSNILLVRLAAPLFALAKGAGDVSQQVATRAGQLLRGRICRSKEQPHGDLDVALVEDELRAMHTYVRASQDVALSELAGLVSQFYTKVLLRNSRDGLNIARALYEETLNDFLQRKASPVRPAFLLDAIRRFPELGWALRGALLEGSRHGARAFRQVQALSMLQAVLLQQQQKDTRQASTDDVLAFMTQVREAVLDVVRAAMTSDALNSQRLKEVLRFALQAIRITARIAAESDDAGATMAACWPLPVLQQTAESLQSSDRFQSSTSLHGLMKEMISVVSRTTTASAPTKKRAAPSSAGPKAAKKAAKKAKAVVE</sequence>
<keyword evidence="5" id="KW-0239">DNA-directed DNA polymerase</keyword>
<organism evidence="5 6">
    <name type="scientific">Malassezia furfur</name>
    <name type="common">Pityriasis versicolor infection agent</name>
    <name type="synonym">Pityrosporum furfur</name>
    <dbReference type="NCBI Taxonomy" id="55194"/>
    <lineage>
        <taxon>Eukaryota</taxon>
        <taxon>Fungi</taxon>
        <taxon>Dikarya</taxon>
        <taxon>Basidiomycota</taxon>
        <taxon>Ustilaginomycotina</taxon>
        <taxon>Malasseziomycetes</taxon>
        <taxon>Malasseziales</taxon>
        <taxon>Malasseziaceae</taxon>
        <taxon>Malassezia</taxon>
    </lineage>
</organism>
<feature type="region of interest" description="Disordered" evidence="4">
    <location>
        <begin position="708"/>
        <end position="786"/>
    </location>
</feature>
<dbReference type="InterPro" id="IPR007015">
    <property type="entry name" value="DNA_pol_V/MYBBP1A"/>
</dbReference>
<keyword evidence="5" id="KW-0548">Nucleotidyltransferase</keyword>
<feature type="compositionally biased region" description="Acidic residues" evidence="4">
    <location>
        <begin position="773"/>
        <end position="786"/>
    </location>
</feature>
<gene>
    <name evidence="5" type="primary">POL5</name>
    <name evidence="5" type="ORF">GLX27_000435</name>
</gene>
<reference evidence="5 6" key="1">
    <citation type="journal article" date="2020" name="Elife">
        <title>Loss of centromere function drives karyotype evolution in closely related Malassezia species.</title>
        <authorList>
            <person name="Sankaranarayanan S.R."/>
            <person name="Ianiri G."/>
            <person name="Coelho M.A."/>
            <person name="Reza M.H."/>
            <person name="Thimmappa B.C."/>
            <person name="Ganguly P."/>
            <person name="Vadnala R.N."/>
            <person name="Sun S."/>
            <person name="Siddharthan R."/>
            <person name="Tellgren-Roth C."/>
            <person name="Dawson T.L."/>
            <person name="Heitman J."/>
            <person name="Sanyal K."/>
        </authorList>
    </citation>
    <scope>NUCLEOTIDE SEQUENCE [LARGE SCALE GENOMIC DNA]</scope>
    <source>
        <strain evidence="5">CBS14141</strain>
    </source>
</reference>
<feature type="compositionally biased region" description="Basic residues" evidence="4">
    <location>
        <begin position="1142"/>
        <end position="1155"/>
    </location>
</feature>
<dbReference type="Pfam" id="PF04931">
    <property type="entry name" value="DNA_pol_phi"/>
    <property type="match status" value="1"/>
</dbReference>
<evidence type="ECO:0000313" key="5">
    <source>
        <dbReference type="EMBL" id="WFD45810.1"/>
    </source>
</evidence>
<keyword evidence="5" id="KW-0808">Transferase</keyword>